<dbReference type="InterPro" id="IPR001245">
    <property type="entry name" value="Ser-Thr/Tyr_kinase_cat_dom"/>
</dbReference>
<comment type="subcellular location">
    <subcellularLocation>
        <location evidence="1">Endomembrane system</location>
    </subcellularLocation>
</comment>
<dbReference type="GO" id="GO:0048468">
    <property type="term" value="P:cell development"/>
    <property type="evidence" value="ECO:0007669"/>
    <property type="project" value="UniProtKB-ARBA"/>
</dbReference>
<evidence type="ECO:0000256" key="4">
    <source>
        <dbReference type="ARBA" id="ARBA00022741"/>
    </source>
</evidence>
<dbReference type="GO" id="GO:0004713">
    <property type="term" value="F:protein tyrosine kinase activity"/>
    <property type="evidence" value="ECO:0007669"/>
    <property type="project" value="UniProtKB-KW"/>
</dbReference>
<evidence type="ECO:0000256" key="8">
    <source>
        <dbReference type="ARBA" id="ARBA00023137"/>
    </source>
</evidence>
<keyword evidence="6" id="KW-0067">ATP-binding</keyword>
<sequence length="173" mass="20045">VKHRWMEGLKQHPTTVQLLEMCKDVSEGMTYLESKQFIHRDLAARNCLVDGNGTVKVTDFGLSRYVLDDEYTSSAGSKFPVRWSPPEVLLYCKFSSKSDIWAYGVLMWEVYSLGRLPYERLNNTEIVEQVSRGLRLYRPQLANEKVYSIMTSCWLEVSEFCIVLWALLECTVL</sequence>
<dbReference type="SUPFAM" id="SSF56112">
    <property type="entry name" value="Protein kinase-like (PK-like)"/>
    <property type="match status" value="1"/>
</dbReference>
<dbReference type="InterPro" id="IPR020635">
    <property type="entry name" value="Tyr_kinase_cat_dom"/>
</dbReference>
<name>A0A3Q3J279_MONAL</name>
<keyword evidence="2" id="KW-0808">Transferase</keyword>
<proteinExistence type="predicted"/>
<dbReference type="PANTHER" id="PTHR24418">
    <property type="entry name" value="TYROSINE-PROTEIN KINASE"/>
    <property type="match status" value="1"/>
</dbReference>
<dbReference type="AlphaFoldDB" id="A0A3Q3J279"/>
<evidence type="ECO:0000256" key="1">
    <source>
        <dbReference type="ARBA" id="ARBA00004308"/>
    </source>
</evidence>
<dbReference type="InterPro" id="IPR000719">
    <property type="entry name" value="Prot_kinase_dom"/>
</dbReference>
<dbReference type="SMART" id="SM00219">
    <property type="entry name" value="TyrKc"/>
    <property type="match status" value="1"/>
</dbReference>
<accession>A0A3Q3J279</accession>
<dbReference type="Pfam" id="PF07714">
    <property type="entry name" value="PK_Tyr_Ser-Thr"/>
    <property type="match status" value="1"/>
</dbReference>
<evidence type="ECO:0000259" key="9">
    <source>
        <dbReference type="PROSITE" id="PS50011"/>
    </source>
</evidence>
<dbReference type="GO" id="GO:0030182">
    <property type="term" value="P:neuron differentiation"/>
    <property type="evidence" value="ECO:0007669"/>
    <property type="project" value="UniProtKB-ARBA"/>
</dbReference>
<dbReference type="PRINTS" id="PR00109">
    <property type="entry name" value="TYRKINASE"/>
</dbReference>
<dbReference type="InterPro" id="IPR050198">
    <property type="entry name" value="Non-receptor_tyrosine_kinases"/>
</dbReference>
<dbReference type="PROSITE" id="PS00109">
    <property type="entry name" value="PROTEIN_KINASE_TYR"/>
    <property type="match status" value="1"/>
</dbReference>
<dbReference type="InterPro" id="IPR011009">
    <property type="entry name" value="Kinase-like_dom_sf"/>
</dbReference>
<reference evidence="10" key="2">
    <citation type="submission" date="2025-09" db="UniProtKB">
        <authorList>
            <consortium name="Ensembl"/>
        </authorList>
    </citation>
    <scope>IDENTIFICATION</scope>
</reference>
<dbReference type="InterPro" id="IPR008266">
    <property type="entry name" value="Tyr_kinase_AS"/>
</dbReference>
<dbReference type="FunFam" id="1.10.510.10:FF:001512">
    <property type="entry name" value="Receptor tyrosine-protein kinase erbB-2"/>
    <property type="match status" value="1"/>
</dbReference>
<keyword evidence="3" id="KW-0519">Myristate</keyword>
<keyword evidence="3" id="KW-0449">Lipoprotein</keyword>
<dbReference type="GO" id="GO:0012505">
    <property type="term" value="C:endomembrane system"/>
    <property type="evidence" value="ECO:0007669"/>
    <property type="project" value="UniProtKB-SubCell"/>
</dbReference>
<evidence type="ECO:0000256" key="5">
    <source>
        <dbReference type="ARBA" id="ARBA00022777"/>
    </source>
</evidence>
<reference evidence="10" key="1">
    <citation type="submission" date="2025-08" db="UniProtKB">
        <authorList>
            <consortium name="Ensembl"/>
        </authorList>
    </citation>
    <scope>IDENTIFICATION</scope>
</reference>
<dbReference type="PROSITE" id="PS50011">
    <property type="entry name" value="PROTEIN_KINASE_DOM"/>
    <property type="match status" value="1"/>
</dbReference>
<evidence type="ECO:0000313" key="10">
    <source>
        <dbReference type="Ensembl" id="ENSMALP00000010620.1"/>
    </source>
</evidence>
<dbReference type="Gene3D" id="1.10.510.10">
    <property type="entry name" value="Transferase(Phosphotransferase) domain 1"/>
    <property type="match status" value="1"/>
</dbReference>
<keyword evidence="4" id="KW-0547">Nucleotide-binding</keyword>
<protein>
    <recommendedName>
        <fullName evidence="9">Protein kinase domain-containing protein</fullName>
    </recommendedName>
</protein>
<keyword evidence="11" id="KW-1185">Reference proteome</keyword>
<evidence type="ECO:0000256" key="3">
    <source>
        <dbReference type="ARBA" id="ARBA00022707"/>
    </source>
</evidence>
<keyword evidence="8" id="KW-0829">Tyrosine-protein kinase</keyword>
<organism evidence="10 11">
    <name type="scientific">Monopterus albus</name>
    <name type="common">Swamp eel</name>
    <dbReference type="NCBI Taxonomy" id="43700"/>
    <lineage>
        <taxon>Eukaryota</taxon>
        <taxon>Metazoa</taxon>
        <taxon>Chordata</taxon>
        <taxon>Craniata</taxon>
        <taxon>Vertebrata</taxon>
        <taxon>Euteleostomi</taxon>
        <taxon>Actinopterygii</taxon>
        <taxon>Neopterygii</taxon>
        <taxon>Teleostei</taxon>
        <taxon>Neoteleostei</taxon>
        <taxon>Acanthomorphata</taxon>
        <taxon>Anabantaria</taxon>
        <taxon>Synbranchiformes</taxon>
        <taxon>Synbranchidae</taxon>
        <taxon>Monopterus</taxon>
    </lineage>
</organism>
<dbReference type="GO" id="GO:0005524">
    <property type="term" value="F:ATP binding"/>
    <property type="evidence" value="ECO:0007669"/>
    <property type="project" value="UniProtKB-KW"/>
</dbReference>
<evidence type="ECO:0000313" key="11">
    <source>
        <dbReference type="Proteomes" id="UP000261600"/>
    </source>
</evidence>
<dbReference type="GO" id="GO:0050793">
    <property type="term" value="P:regulation of developmental process"/>
    <property type="evidence" value="ECO:0007669"/>
    <property type="project" value="UniProtKB-ARBA"/>
</dbReference>
<evidence type="ECO:0000256" key="7">
    <source>
        <dbReference type="ARBA" id="ARBA00023136"/>
    </source>
</evidence>
<keyword evidence="7" id="KW-0472">Membrane</keyword>
<keyword evidence="5" id="KW-0418">Kinase</keyword>
<dbReference type="Proteomes" id="UP000261600">
    <property type="component" value="Unplaced"/>
</dbReference>
<feature type="domain" description="Protein kinase" evidence="9">
    <location>
        <begin position="1"/>
        <end position="173"/>
    </location>
</feature>
<evidence type="ECO:0000256" key="2">
    <source>
        <dbReference type="ARBA" id="ARBA00022679"/>
    </source>
</evidence>
<evidence type="ECO:0000256" key="6">
    <source>
        <dbReference type="ARBA" id="ARBA00022840"/>
    </source>
</evidence>
<dbReference type="Ensembl" id="ENSMALT00000010845.1">
    <property type="protein sequence ID" value="ENSMALP00000010620.1"/>
    <property type="gene ID" value="ENSMALG00000007569.1"/>
</dbReference>